<feature type="region of interest" description="Disordered" evidence="1">
    <location>
        <begin position="1"/>
        <end position="26"/>
    </location>
</feature>
<protein>
    <submittedName>
        <fullName evidence="2">Uncharacterized protein</fullName>
    </submittedName>
</protein>
<accession>A0A6A4H7X1</accession>
<feature type="compositionally biased region" description="Low complexity" evidence="1">
    <location>
        <begin position="1"/>
        <end position="13"/>
    </location>
</feature>
<reference evidence="2" key="1">
    <citation type="journal article" date="2019" name="Environ. Microbiol.">
        <title>Fungal ecological strategies reflected in gene transcription - a case study of two litter decomposers.</title>
        <authorList>
            <person name="Barbi F."/>
            <person name="Kohler A."/>
            <person name="Barry K."/>
            <person name="Baskaran P."/>
            <person name="Daum C."/>
            <person name="Fauchery L."/>
            <person name="Ihrmark K."/>
            <person name="Kuo A."/>
            <person name="LaButti K."/>
            <person name="Lipzen A."/>
            <person name="Morin E."/>
            <person name="Grigoriev I.V."/>
            <person name="Henrissat B."/>
            <person name="Lindahl B."/>
            <person name="Martin F."/>
        </authorList>
    </citation>
    <scope>NUCLEOTIDE SEQUENCE</scope>
    <source>
        <strain evidence="2">JB14</strain>
    </source>
</reference>
<evidence type="ECO:0000313" key="2">
    <source>
        <dbReference type="EMBL" id="KAE9393798.1"/>
    </source>
</evidence>
<dbReference type="AlphaFoldDB" id="A0A6A4H7X1"/>
<sequence length="55" mass="5979">MMQSHPIPSIPSHPSKEPSYPSTHPIFHHAIKLHVSGSKVQLGRGATEGRGRVKS</sequence>
<feature type="region of interest" description="Disordered" evidence="1">
    <location>
        <begin position="36"/>
        <end position="55"/>
    </location>
</feature>
<evidence type="ECO:0000256" key="1">
    <source>
        <dbReference type="SAM" id="MobiDB-lite"/>
    </source>
</evidence>
<dbReference type="Proteomes" id="UP000799118">
    <property type="component" value="Unassembled WGS sequence"/>
</dbReference>
<evidence type="ECO:0000313" key="3">
    <source>
        <dbReference type="Proteomes" id="UP000799118"/>
    </source>
</evidence>
<dbReference type="EMBL" id="ML769564">
    <property type="protein sequence ID" value="KAE9393798.1"/>
    <property type="molecule type" value="Genomic_DNA"/>
</dbReference>
<name>A0A6A4H7X1_9AGAR</name>
<gene>
    <name evidence="2" type="ORF">BT96DRAFT_923871</name>
</gene>
<keyword evidence="3" id="KW-1185">Reference proteome</keyword>
<proteinExistence type="predicted"/>
<organism evidence="2 3">
    <name type="scientific">Gymnopus androsaceus JB14</name>
    <dbReference type="NCBI Taxonomy" id="1447944"/>
    <lineage>
        <taxon>Eukaryota</taxon>
        <taxon>Fungi</taxon>
        <taxon>Dikarya</taxon>
        <taxon>Basidiomycota</taxon>
        <taxon>Agaricomycotina</taxon>
        <taxon>Agaricomycetes</taxon>
        <taxon>Agaricomycetidae</taxon>
        <taxon>Agaricales</taxon>
        <taxon>Marasmiineae</taxon>
        <taxon>Omphalotaceae</taxon>
        <taxon>Gymnopus</taxon>
    </lineage>
</organism>